<keyword evidence="2" id="KW-1185">Reference proteome</keyword>
<feature type="non-terminal residue" evidence="1">
    <location>
        <position position="1"/>
    </location>
</feature>
<dbReference type="GeneID" id="85440471"/>
<comment type="caution">
    <text evidence="1">The sequence shown here is derived from an EMBL/GenBank/DDBJ whole genome shotgun (WGS) entry which is preliminary data.</text>
</comment>
<proteinExistence type="predicted"/>
<dbReference type="RefSeq" id="XP_060406761.1">
    <property type="nucleotide sequence ID" value="XM_060556231.1"/>
</dbReference>
<reference evidence="1" key="1">
    <citation type="submission" date="2021-06" db="EMBL/GenBank/DDBJ databases">
        <title>Comparative genomics, transcriptomics and evolutionary studies reveal genomic signatures of adaptation to plant cell wall in hemibiotrophic fungi.</title>
        <authorList>
            <consortium name="DOE Joint Genome Institute"/>
            <person name="Baroncelli R."/>
            <person name="Diaz J.F."/>
            <person name="Benocci T."/>
            <person name="Peng M."/>
            <person name="Battaglia E."/>
            <person name="Haridas S."/>
            <person name="Andreopoulos W."/>
            <person name="Labutti K."/>
            <person name="Pangilinan J."/>
            <person name="Floch G.L."/>
            <person name="Makela M.R."/>
            <person name="Henrissat B."/>
            <person name="Grigoriev I.V."/>
            <person name="Crouch J.A."/>
            <person name="De Vries R.P."/>
            <person name="Sukno S.A."/>
            <person name="Thon M.R."/>
        </authorList>
    </citation>
    <scope>NUCLEOTIDE SEQUENCE</scope>
    <source>
        <strain evidence="1">CBS 125086</strain>
    </source>
</reference>
<dbReference type="Proteomes" id="UP001230504">
    <property type="component" value="Unassembled WGS sequence"/>
</dbReference>
<evidence type="ECO:0000313" key="2">
    <source>
        <dbReference type="Proteomes" id="UP001230504"/>
    </source>
</evidence>
<protein>
    <submittedName>
        <fullName evidence="1">Uncharacterized protein</fullName>
    </submittedName>
</protein>
<evidence type="ECO:0000313" key="1">
    <source>
        <dbReference type="EMBL" id="KAK1561610.1"/>
    </source>
</evidence>
<gene>
    <name evidence="1" type="ORF">LY79DRAFT_531089</name>
</gene>
<name>A0AAD8PJ27_9PEZI</name>
<accession>A0AAD8PJ27</accession>
<sequence>YCNNTVVVLKGINKHIADLQEIFLRLREKNISSGPSKSYISFPSAIVLGKQADSFGMLTTEVKTRVITKI</sequence>
<organism evidence="1 2">
    <name type="scientific">Colletotrichum navitas</name>
    <dbReference type="NCBI Taxonomy" id="681940"/>
    <lineage>
        <taxon>Eukaryota</taxon>
        <taxon>Fungi</taxon>
        <taxon>Dikarya</taxon>
        <taxon>Ascomycota</taxon>
        <taxon>Pezizomycotina</taxon>
        <taxon>Sordariomycetes</taxon>
        <taxon>Hypocreomycetidae</taxon>
        <taxon>Glomerellales</taxon>
        <taxon>Glomerellaceae</taxon>
        <taxon>Colletotrichum</taxon>
        <taxon>Colletotrichum graminicola species complex</taxon>
    </lineage>
</organism>
<dbReference type="AlphaFoldDB" id="A0AAD8PJ27"/>
<dbReference type="EMBL" id="JAHLJV010000268">
    <property type="protein sequence ID" value="KAK1561610.1"/>
    <property type="molecule type" value="Genomic_DNA"/>
</dbReference>